<dbReference type="AlphaFoldDB" id="A0A5B0HH94"/>
<accession>A0A5B0HH94</accession>
<comment type="similarity">
    <text evidence="1 3">Belongs to the short-chain dehydrogenases/reductases (SDR) family.</text>
</comment>
<sequence length="247" mass="26297">MAKQIAVVTGGMGGLGEAISIKLHDAGYAVVVTYSPGNTGVKEWLARTEAEGRQFRAYAVDVADYDSCEKCMAQISAEVGPVDILINNAGITRDASFKKLDKVNWDAVIRTNLDSVFNMTKPVYDSMVERGWGRIINVSSIIGSKGGFGQTNYAAAKAGMHGFTKSLALEVAKKGVTVNTISPGYIATKMVMAVPENIRETKIIPQIPVGRLGQPDEVAALVLYLCSREAGFVTGANIAINGGQHLQ</sequence>
<dbReference type="PANTHER" id="PTHR42879">
    <property type="entry name" value="3-OXOACYL-(ACYL-CARRIER-PROTEIN) REDUCTASE"/>
    <property type="match status" value="1"/>
</dbReference>
<dbReference type="InterPro" id="IPR020904">
    <property type="entry name" value="Sc_DH/Rdtase_CS"/>
</dbReference>
<dbReference type="PRINTS" id="PR00080">
    <property type="entry name" value="SDRFAMILY"/>
</dbReference>
<dbReference type="InterPro" id="IPR036291">
    <property type="entry name" value="NAD(P)-bd_dom_sf"/>
</dbReference>
<name>A0A5B0HH94_9BURK</name>
<evidence type="ECO:0000259" key="4">
    <source>
        <dbReference type="SMART" id="SM00822"/>
    </source>
</evidence>
<dbReference type="SUPFAM" id="SSF51735">
    <property type="entry name" value="NAD(P)-binding Rossmann-fold domains"/>
    <property type="match status" value="1"/>
</dbReference>
<dbReference type="PROSITE" id="PS00061">
    <property type="entry name" value="ADH_SHORT"/>
    <property type="match status" value="1"/>
</dbReference>
<dbReference type="InterPro" id="IPR011283">
    <property type="entry name" value="Acetoacetyl-CoA_reductase"/>
</dbReference>
<dbReference type="NCBIfam" id="NF009466">
    <property type="entry name" value="PRK12826.1-2"/>
    <property type="match status" value="1"/>
</dbReference>
<evidence type="ECO:0000313" key="6">
    <source>
        <dbReference type="Proteomes" id="UP000325273"/>
    </source>
</evidence>
<dbReference type="GO" id="GO:0032787">
    <property type="term" value="P:monocarboxylic acid metabolic process"/>
    <property type="evidence" value="ECO:0007669"/>
    <property type="project" value="UniProtKB-ARBA"/>
</dbReference>
<dbReference type="Gene3D" id="3.40.50.720">
    <property type="entry name" value="NAD(P)-binding Rossmann-like Domain"/>
    <property type="match status" value="1"/>
</dbReference>
<dbReference type="GO" id="GO:0042619">
    <property type="term" value="P:poly-hydroxybutyrate biosynthetic process"/>
    <property type="evidence" value="ECO:0007669"/>
    <property type="project" value="InterPro"/>
</dbReference>
<organism evidence="5 6">
    <name type="scientific">Paraburkholderia panacisoli</name>
    <dbReference type="NCBI Taxonomy" id="2603818"/>
    <lineage>
        <taxon>Bacteria</taxon>
        <taxon>Pseudomonadati</taxon>
        <taxon>Pseudomonadota</taxon>
        <taxon>Betaproteobacteria</taxon>
        <taxon>Burkholderiales</taxon>
        <taxon>Burkholderiaceae</taxon>
        <taxon>Paraburkholderia</taxon>
    </lineage>
</organism>
<dbReference type="NCBIfam" id="NF009464">
    <property type="entry name" value="PRK12824.1"/>
    <property type="match status" value="1"/>
</dbReference>
<reference evidence="5 6" key="1">
    <citation type="submission" date="2019-08" db="EMBL/GenBank/DDBJ databases">
        <title>Paraburkholderia sp. DCY113.</title>
        <authorList>
            <person name="Kang J."/>
        </authorList>
    </citation>
    <scope>NUCLEOTIDE SEQUENCE [LARGE SCALE GENOMIC DNA]</scope>
    <source>
        <strain evidence="5 6">DCY113</strain>
    </source>
</reference>
<dbReference type="EC" id="1.1.1.36" evidence="5"/>
<protein>
    <submittedName>
        <fullName evidence="5">Acetoacetyl-CoA reductase</fullName>
        <ecNumber evidence="5">1.1.1.36</ecNumber>
    </submittedName>
</protein>
<dbReference type="InterPro" id="IPR050259">
    <property type="entry name" value="SDR"/>
</dbReference>
<evidence type="ECO:0000313" key="5">
    <source>
        <dbReference type="EMBL" id="KAA1014462.1"/>
    </source>
</evidence>
<dbReference type="InterPro" id="IPR057326">
    <property type="entry name" value="KR_dom"/>
</dbReference>
<dbReference type="Pfam" id="PF00106">
    <property type="entry name" value="adh_short"/>
    <property type="match status" value="1"/>
</dbReference>
<dbReference type="CDD" id="cd05333">
    <property type="entry name" value="BKR_SDR_c"/>
    <property type="match status" value="1"/>
</dbReference>
<dbReference type="GO" id="GO:0018454">
    <property type="term" value="F:acetoacetyl-CoA reductase activity"/>
    <property type="evidence" value="ECO:0007669"/>
    <property type="project" value="UniProtKB-EC"/>
</dbReference>
<dbReference type="InterPro" id="IPR002347">
    <property type="entry name" value="SDR_fam"/>
</dbReference>
<feature type="domain" description="Ketoreductase" evidence="4">
    <location>
        <begin position="4"/>
        <end position="184"/>
    </location>
</feature>
<evidence type="ECO:0000256" key="2">
    <source>
        <dbReference type="ARBA" id="ARBA00023002"/>
    </source>
</evidence>
<keyword evidence="6" id="KW-1185">Reference proteome</keyword>
<dbReference type="PRINTS" id="PR00081">
    <property type="entry name" value="GDHRDH"/>
</dbReference>
<proteinExistence type="inferred from homology"/>
<gene>
    <name evidence="5" type="primary">phbB</name>
    <name evidence="5" type="ORF">FVF58_06345</name>
</gene>
<keyword evidence="2 5" id="KW-0560">Oxidoreductase</keyword>
<dbReference type="FunFam" id="3.40.50.720:FF:000173">
    <property type="entry name" value="3-oxoacyl-[acyl-carrier protein] reductase"/>
    <property type="match status" value="1"/>
</dbReference>
<dbReference type="EMBL" id="VTUZ01000003">
    <property type="protein sequence ID" value="KAA1014462.1"/>
    <property type="molecule type" value="Genomic_DNA"/>
</dbReference>
<dbReference type="RefSeq" id="WP_149669030.1">
    <property type="nucleotide sequence ID" value="NZ_VTUZ01000003.1"/>
</dbReference>
<evidence type="ECO:0000256" key="3">
    <source>
        <dbReference type="RuleBase" id="RU000363"/>
    </source>
</evidence>
<dbReference type="PANTHER" id="PTHR42879:SF2">
    <property type="entry name" value="3-OXOACYL-[ACYL-CARRIER-PROTEIN] REDUCTASE FABG"/>
    <property type="match status" value="1"/>
</dbReference>
<dbReference type="Proteomes" id="UP000325273">
    <property type="component" value="Unassembled WGS sequence"/>
</dbReference>
<dbReference type="SMART" id="SM00822">
    <property type="entry name" value="PKS_KR"/>
    <property type="match status" value="1"/>
</dbReference>
<comment type="caution">
    <text evidence="5">The sequence shown here is derived from an EMBL/GenBank/DDBJ whole genome shotgun (WGS) entry which is preliminary data.</text>
</comment>
<dbReference type="GO" id="GO:0005737">
    <property type="term" value="C:cytoplasm"/>
    <property type="evidence" value="ECO:0007669"/>
    <property type="project" value="InterPro"/>
</dbReference>
<dbReference type="NCBIfam" id="TIGR01829">
    <property type="entry name" value="AcAcCoA_reduct"/>
    <property type="match status" value="1"/>
</dbReference>
<evidence type="ECO:0000256" key="1">
    <source>
        <dbReference type="ARBA" id="ARBA00006484"/>
    </source>
</evidence>